<accession>A0A1I1KKU1</accession>
<dbReference type="EMBL" id="FOLL01000015">
    <property type="protein sequence ID" value="SFC58743.1"/>
    <property type="molecule type" value="Genomic_DNA"/>
</dbReference>
<dbReference type="Gene3D" id="3.20.20.80">
    <property type="entry name" value="Glycosidases"/>
    <property type="match status" value="1"/>
</dbReference>
<keyword evidence="3" id="KW-1185">Reference proteome</keyword>
<dbReference type="STRING" id="623281.SAMN05421747_11585"/>
<feature type="chain" id="PRO_5011498203" description="N-acyl-D-glucosamine 2-epimerase" evidence="1">
    <location>
        <begin position="23"/>
        <end position="488"/>
    </location>
</feature>
<name>A0A1I1KKU1_9SPHI</name>
<dbReference type="Proteomes" id="UP000199577">
    <property type="component" value="Unassembled WGS sequence"/>
</dbReference>
<reference evidence="2 3" key="1">
    <citation type="submission" date="2016-10" db="EMBL/GenBank/DDBJ databases">
        <authorList>
            <person name="de Groot N.N."/>
        </authorList>
    </citation>
    <scope>NUCLEOTIDE SEQUENCE [LARGE SCALE GENOMIC DNA]</scope>
    <source>
        <strain evidence="2 3">DSM 22900</strain>
    </source>
</reference>
<sequence length="488" mass="55027">MNAMYFLTACLLAVTSSCNKNAAKTADETPTYLVPPEKLAAIQADDVTIQVDPSFAYYQNRSVESIAEEIQLAGFKAVHYFVVNENQVNGALIDAFHERGMRVWLLTLGNGTYSTADYPAGWEQWKMGLSKRENGVDGFTFLSPFNSDFVSWKKERLVKLMTDYPFDGLELAESYFPEWDAIAKGTYGDVGPNAKQAFKAEYGLELPDFSDPAAANYYTKKPEIYQQWIAFRVEAVNRFLNELINGSGGIREARPDALIATWSLAIDAGPQSVEKLKEDQGLDAAAMVSLVRPDVHYFQTHWPDWVKPETQLPPDYMRYYQPFVDQLKQVHPHVPIGIQADIGSAKNMVKSAYWVKQFDKAAAQYGYTTWTSYEYHLGGYIFTEKPQPMKAIRSGTHSVTVSFNKRIDEKSAKEKSNYQFFVRGNPVSIDLADIQVDGNRITLGADSWPSEAFEIGFSRIQDTPDLWFHKGFPANTVSENSRITVNIL</sequence>
<gene>
    <name evidence="2" type="ORF">SAMN05421747_11585</name>
</gene>
<evidence type="ECO:0000313" key="3">
    <source>
        <dbReference type="Proteomes" id="UP000199577"/>
    </source>
</evidence>
<dbReference type="AlphaFoldDB" id="A0A1I1KKU1"/>
<proteinExistence type="predicted"/>
<keyword evidence="1" id="KW-0732">Signal</keyword>
<organism evidence="2 3">
    <name type="scientific">Parapedobacter composti</name>
    <dbReference type="NCBI Taxonomy" id="623281"/>
    <lineage>
        <taxon>Bacteria</taxon>
        <taxon>Pseudomonadati</taxon>
        <taxon>Bacteroidota</taxon>
        <taxon>Sphingobacteriia</taxon>
        <taxon>Sphingobacteriales</taxon>
        <taxon>Sphingobacteriaceae</taxon>
        <taxon>Parapedobacter</taxon>
    </lineage>
</organism>
<evidence type="ECO:0008006" key="4">
    <source>
        <dbReference type="Google" id="ProtNLM"/>
    </source>
</evidence>
<protein>
    <recommendedName>
        <fullName evidence="4">N-acyl-D-glucosamine 2-epimerase</fullName>
    </recommendedName>
</protein>
<evidence type="ECO:0000256" key="1">
    <source>
        <dbReference type="SAM" id="SignalP"/>
    </source>
</evidence>
<feature type="signal peptide" evidence="1">
    <location>
        <begin position="1"/>
        <end position="22"/>
    </location>
</feature>
<evidence type="ECO:0000313" key="2">
    <source>
        <dbReference type="EMBL" id="SFC58743.1"/>
    </source>
</evidence>
<dbReference type="RefSeq" id="WP_211657623.1">
    <property type="nucleotide sequence ID" value="NZ_FOLL01000015.1"/>
</dbReference>